<dbReference type="EMBL" id="CP113520">
    <property type="protein sequence ID" value="WAJ29358.1"/>
    <property type="molecule type" value="Genomic_DNA"/>
</dbReference>
<evidence type="ECO:0000313" key="2">
    <source>
        <dbReference type="Proteomes" id="UP001163223"/>
    </source>
</evidence>
<protein>
    <submittedName>
        <fullName evidence="1">NAD/NADP octopine/nopaline dehydrogenase family protein</fullName>
    </submittedName>
</protein>
<keyword evidence="2" id="KW-1185">Reference proteome</keyword>
<dbReference type="Proteomes" id="UP001163223">
    <property type="component" value="Chromosome"/>
</dbReference>
<reference evidence="1" key="1">
    <citation type="submission" date="2022-11" db="EMBL/GenBank/DDBJ databases">
        <title>beta-Carotene-producing bacterium, Jeongeuplla avenae sp. nov., alleviates the salt stress of Arabidopsis seedlings.</title>
        <authorList>
            <person name="Jiang L."/>
            <person name="Lee J."/>
        </authorList>
    </citation>
    <scope>NUCLEOTIDE SEQUENCE</scope>
    <source>
        <strain evidence="1">DY_R2A_6</strain>
    </source>
</reference>
<organism evidence="1 2">
    <name type="scientific">Antarcticirhabdus aurantiaca</name>
    <dbReference type="NCBI Taxonomy" id="2606717"/>
    <lineage>
        <taxon>Bacteria</taxon>
        <taxon>Pseudomonadati</taxon>
        <taxon>Pseudomonadota</taxon>
        <taxon>Alphaproteobacteria</taxon>
        <taxon>Hyphomicrobiales</taxon>
        <taxon>Aurantimonadaceae</taxon>
        <taxon>Antarcticirhabdus</taxon>
    </lineage>
</organism>
<sequence length="359" mass="37806">MKVAILGAGAIAHSAAAFLAPAGHEPVIWSPSGRSAAALAEGRPLVARVAIEGEFTVAAASSCAAALEGADAILVALPAYGHRAVLDAAVPHLRSNQAVLFSSHASFGALYLSKRLAERGADAPLIAVWGTTITTGRMGGPALVNVATVRSKVDVATLPASRAEEGHALCTALFGDRFVLRDGLMAIALSNLNPQNHLGIALLNLTRMEKGETWGQGENVTPAVGRFIEALDAERLRIAEQFGLSVRTVREHFSLSFHVPMSTVSEMNQEMHRQGRGGFGPTTIESRYILEDVPFGLWPTVLVGRMAGAPAVLHEAGVSIFSASYGRDLTADNDILPALGFEAMSLGDLRRLTRDGYGQ</sequence>
<accession>A0ACD4NRL0</accession>
<gene>
    <name evidence="1" type="ORF">OXU80_03730</name>
</gene>
<evidence type="ECO:0000313" key="1">
    <source>
        <dbReference type="EMBL" id="WAJ29358.1"/>
    </source>
</evidence>
<name>A0ACD4NRL0_9HYPH</name>
<proteinExistence type="predicted"/>